<dbReference type="InterPro" id="IPR028098">
    <property type="entry name" value="Glyco_trans_4-like_N"/>
</dbReference>
<keyword evidence="3" id="KW-0808">Transferase</keyword>
<dbReference type="Gene3D" id="3.40.50.2000">
    <property type="entry name" value="Glycogen Phosphorylase B"/>
    <property type="match status" value="2"/>
</dbReference>
<dbReference type="SUPFAM" id="SSF53756">
    <property type="entry name" value="UDP-Glycosyltransferase/glycogen phosphorylase"/>
    <property type="match status" value="1"/>
</dbReference>
<dbReference type="GO" id="GO:0016757">
    <property type="term" value="F:glycosyltransferase activity"/>
    <property type="evidence" value="ECO:0007669"/>
    <property type="project" value="InterPro"/>
</dbReference>
<dbReference type="eggNOG" id="COG0438">
    <property type="taxonomic scope" value="Bacteria"/>
</dbReference>
<evidence type="ECO:0000313" key="4">
    <source>
        <dbReference type="Proteomes" id="UP000030403"/>
    </source>
</evidence>
<protein>
    <submittedName>
        <fullName evidence="3">Glycosyl transferase</fullName>
    </submittedName>
</protein>
<reference evidence="3 4" key="1">
    <citation type="submission" date="2013-08" db="EMBL/GenBank/DDBJ databases">
        <authorList>
            <person name="Huang J."/>
            <person name="Wang G."/>
        </authorList>
    </citation>
    <scope>NUCLEOTIDE SEQUENCE [LARGE SCALE GENOMIC DNA]</scope>
    <source>
        <strain evidence="3 4">BH030004</strain>
    </source>
</reference>
<dbReference type="InterPro" id="IPR001296">
    <property type="entry name" value="Glyco_trans_1"/>
</dbReference>
<dbReference type="OrthoDB" id="9804196at2"/>
<dbReference type="PANTHER" id="PTHR12526:SF638">
    <property type="entry name" value="SPORE COAT PROTEIN SA"/>
    <property type="match status" value="1"/>
</dbReference>
<evidence type="ECO:0000259" key="2">
    <source>
        <dbReference type="Pfam" id="PF13439"/>
    </source>
</evidence>
<feature type="domain" description="Glycosyltransferase subfamily 4-like N-terminal" evidence="2">
    <location>
        <begin position="13"/>
        <end position="170"/>
    </location>
</feature>
<organism evidence="3 4">
    <name type="scientific">Pontibacillus marinus BH030004 = DSM 16465</name>
    <dbReference type="NCBI Taxonomy" id="1385511"/>
    <lineage>
        <taxon>Bacteria</taxon>
        <taxon>Bacillati</taxon>
        <taxon>Bacillota</taxon>
        <taxon>Bacilli</taxon>
        <taxon>Bacillales</taxon>
        <taxon>Bacillaceae</taxon>
        <taxon>Pontibacillus</taxon>
    </lineage>
</organism>
<sequence>MKIAHLISGGETGGSKNHLLSLLASFPKVEVTLIAMQKGELYEQAKEQGIDVQLLDQSSRYDLKVLTKLKNFIKENGYDLLHTHGPRANLYGALIIKKLNIPWVTTIHSDPKLDFLKGGLKGKIFTKINLWSIKRIDHFFAVSERFKQDLMDIGIPGDRVSTIYNGIDFSKSYAKTNLSREDLQLKQENFVIAMVARLHPIKGHHEVFEAMQNLSDPNVQLLLIGDGPEREDLQKKAKELNIQNQVHFLGFRDDVPDIYQISDIGLLASYSESFPLALLEAAREKTPVIATNVGGIPHMLEDTGWIIEPKDSQAITNALQEAIQEKEERTLTKRGEDFHNHASQNFSLEQLAEATKKMYKKIKKS</sequence>
<dbReference type="PANTHER" id="PTHR12526">
    <property type="entry name" value="GLYCOSYLTRANSFERASE"/>
    <property type="match status" value="1"/>
</dbReference>
<dbReference type="RefSeq" id="WP_027447791.1">
    <property type="nucleotide sequence ID" value="NZ_AVPF01000004.1"/>
</dbReference>
<evidence type="ECO:0000259" key="1">
    <source>
        <dbReference type="Pfam" id="PF00534"/>
    </source>
</evidence>
<name>A0A0A5GIE2_9BACI</name>
<evidence type="ECO:0000313" key="3">
    <source>
        <dbReference type="EMBL" id="KGX90983.1"/>
    </source>
</evidence>
<dbReference type="Pfam" id="PF00534">
    <property type="entry name" value="Glycos_transf_1"/>
    <property type="match status" value="1"/>
</dbReference>
<keyword evidence="4" id="KW-1185">Reference proteome</keyword>
<dbReference type="EMBL" id="AVPF01000004">
    <property type="protein sequence ID" value="KGX90983.1"/>
    <property type="molecule type" value="Genomic_DNA"/>
</dbReference>
<dbReference type="AlphaFoldDB" id="A0A0A5GIE2"/>
<dbReference type="Proteomes" id="UP000030403">
    <property type="component" value="Unassembled WGS sequence"/>
</dbReference>
<comment type="caution">
    <text evidence="3">The sequence shown here is derived from an EMBL/GenBank/DDBJ whole genome shotgun (WGS) entry which is preliminary data.</text>
</comment>
<accession>A0A0A5GIE2</accession>
<gene>
    <name evidence="3" type="ORF">N783_13380</name>
</gene>
<dbReference type="CDD" id="cd03801">
    <property type="entry name" value="GT4_PimA-like"/>
    <property type="match status" value="1"/>
</dbReference>
<dbReference type="Pfam" id="PF13439">
    <property type="entry name" value="Glyco_transf_4"/>
    <property type="match status" value="1"/>
</dbReference>
<proteinExistence type="predicted"/>
<dbReference type="STRING" id="1385511.GCA_000425225_00303"/>
<feature type="domain" description="Glycosyl transferase family 1" evidence="1">
    <location>
        <begin position="179"/>
        <end position="330"/>
    </location>
</feature>